<dbReference type="AlphaFoldDB" id="A0A1L7XTT3"/>
<dbReference type="OrthoDB" id="3435694at2759"/>
<gene>
    <name evidence="2" type="ORF">PAC_18341</name>
</gene>
<feature type="signal peptide" evidence="1">
    <location>
        <begin position="1"/>
        <end position="24"/>
    </location>
</feature>
<protein>
    <submittedName>
        <fullName evidence="2">Uncharacterized protein</fullName>
    </submittedName>
</protein>
<keyword evidence="1" id="KW-0732">Signal</keyword>
<evidence type="ECO:0000313" key="2">
    <source>
        <dbReference type="EMBL" id="CZR68442.1"/>
    </source>
</evidence>
<dbReference type="EMBL" id="FJOG01000055">
    <property type="protein sequence ID" value="CZR68442.1"/>
    <property type="molecule type" value="Genomic_DNA"/>
</dbReference>
<feature type="chain" id="PRO_5012702041" evidence="1">
    <location>
        <begin position="25"/>
        <end position="766"/>
    </location>
</feature>
<sequence>MLLPKSTFLLATVLVTQFFQLGHAAAINAPQIRAEAGSSDATQALEHWKKNETPLPSYFDDDDAGKNFENSGTANWYNQWIVDKVKELPDDYQRLGEATFFAVQVMGISEKFNCSLARNGCEKMPDTSSIIRHFLQNETSSPGSAMETSRRVNFVFERMNSFVKASKIYHDNLEVAKTQLMTKIPNLVQSFTPQKKLEADINCQVFKTFIDLAWSLLQWQVSSQTGGWSTLAGLAGPPGAIVAGGIGQLGAFVSFGITVTQKMIDMGVEIDKMKKQAGSHVVDMGEDFELRMESGYVEGICNEKDDNAVKRDQLQAHIGKLFPLLKLISEGTMQATLSGNSSALASSGISFLASTIARPSINRAMGQMSAGLSLYEGRIAQLYEEIYISYAWANSQCYVTMNYFDQKTYDNHCANKKPWWNQKSRYCDPATGLVAQAQCWTNRKKDNQEVELIGIDALKDSNMNISQVLEDSVKNYRQFGAKGARPTELVKGDPLHFDFLLNRNSSLANLPTCYSPLLTLEGFQNRKGSGGMKTRNQNFPPTCGPYASNETKAFMDRLGLGYNQSHFAEKDTVELMETIVTHNARNFSPFERFMSFCEMGIQFPTVKHGVGKETAFLAHRYRMGRGKSQYCDAIKEETRTMVPREANRWFCTDSQTSKKLFAEERNWADNVVPFMKSHARLCKDWKPSIYTLDEPDVGRWQGSFGKMKMPKDIPYVDFSQYRPEQKDASDKDLDNMANTTETQTEEVNKKLIPEDSPILSDCYDFV</sequence>
<accession>A0A1L7XTT3</accession>
<organism evidence="2 3">
    <name type="scientific">Phialocephala subalpina</name>
    <dbReference type="NCBI Taxonomy" id="576137"/>
    <lineage>
        <taxon>Eukaryota</taxon>
        <taxon>Fungi</taxon>
        <taxon>Dikarya</taxon>
        <taxon>Ascomycota</taxon>
        <taxon>Pezizomycotina</taxon>
        <taxon>Leotiomycetes</taxon>
        <taxon>Helotiales</taxon>
        <taxon>Mollisiaceae</taxon>
        <taxon>Phialocephala</taxon>
        <taxon>Phialocephala fortinii species complex</taxon>
    </lineage>
</organism>
<keyword evidence="3" id="KW-1185">Reference proteome</keyword>
<proteinExistence type="predicted"/>
<evidence type="ECO:0000313" key="3">
    <source>
        <dbReference type="Proteomes" id="UP000184330"/>
    </source>
</evidence>
<reference evidence="2" key="1">
    <citation type="submission" date="2016-03" db="EMBL/GenBank/DDBJ databases">
        <authorList>
            <person name="Ploux O."/>
        </authorList>
    </citation>
    <scope>NUCLEOTIDE SEQUENCE [LARGE SCALE GENOMIC DNA]</scope>
    <source>
        <strain evidence="2">UAMH 11012</strain>
    </source>
</reference>
<dbReference type="Proteomes" id="UP000184330">
    <property type="component" value="Unassembled WGS sequence"/>
</dbReference>
<evidence type="ECO:0000256" key="1">
    <source>
        <dbReference type="SAM" id="SignalP"/>
    </source>
</evidence>
<name>A0A1L7XTT3_9HELO</name>